<gene>
    <name evidence="2" type="ORF">AU192_13495</name>
</gene>
<organism evidence="2 3">
    <name type="scientific">Mycobacterium lehmannii</name>
    <dbReference type="NCBI Taxonomy" id="2048550"/>
    <lineage>
        <taxon>Bacteria</taxon>
        <taxon>Bacillati</taxon>
        <taxon>Actinomycetota</taxon>
        <taxon>Actinomycetes</taxon>
        <taxon>Mycobacteriales</taxon>
        <taxon>Mycobacteriaceae</taxon>
        <taxon>Mycobacterium</taxon>
    </lineage>
</organism>
<dbReference type="EMBL" id="LQIR01000002">
    <property type="protein sequence ID" value="KUI20644.1"/>
    <property type="molecule type" value="Genomic_DNA"/>
</dbReference>
<name>A0A117JLX6_9MYCO</name>
<evidence type="ECO:0000313" key="2">
    <source>
        <dbReference type="EMBL" id="KUI20644.1"/>
    </source>
</evidence>
<evidence type="ECO:0000256" key="1">
    <source>
        <dbReference type="SAM" id="SignalP"/>
    </source>
</evidence>
<keyword evidence="1" id="KW-0732">Signal</keyword>
<evidence type="ECO:0000313" key="3">
    <source>
        <dbReference type="Proteomes" id="UP000053707"/>
    </source>
</evidence>
<evidence type="ECO:0008006" key="4">
    <source>
        <dbReference type="Google" id="ProtNLM"/>
    </source>
</evidence>
<keyword evidence="3" id="KW-1185">Reference proteome</keyword>
<feature type="signal peptide" evidence="1">
    <location>
        <begin position="1"/>
        <end position="23"/>
    </location>
</feature>
<accession>A0A117JLX6</accession>
<proteinExistence type="predicted"/>
<protein>
    <recommendedName>
        <fullName evidence="4">DUF5666 domain-containing protein</fullName>
    </recommendedName>
</protein>
<dbReference type="Proteomes" id="UP000053707">
    <property type="component" value="Unassembled WGS sequence"/>
</dbReference>
<dbReference type="AlphaFoldDB" id="A0A117JLX6"/>
<feature type="chain" id="PRO_5007149542" description="DUF5666 domain-containing protein" evidence="1">
    <location>
        <begin position="24"/>
        <end position="173"/>
    </location>
</feature>
<sequence>MIQVRAALLLAAGLIAVPGIPMAAAAMVDDDAWQPGSETAQVASEDGNQVVVVGPSGWDAREFGNGIGYRSGDELVIVQVFDRGGRDVDAVARRLMRADRVTGSSAAMTGETITTADGTLTGEACELVAGDRLGECAFLADDEVIVWVQTLGTADQPAPPLDVVVAPIRRDQP</sequence>
<dbReference type="RefSeq" id="WP_064394233.1">
    <property type="nucleotide sequence ID" value="NZ_LQIR01000002.1"/>
</dbReference>
<reference evidence="2 3" key="1">
    <citation type="submission" date="2016-01" db="EMBL/GenBank/DDBJ databases">
        <authorList>
            <consortium name="TB Trials Study Group"/>
            <person name="Sutton G."/>
            <person name="Brinkac L."/>
            <person name="Sanka R."/>
            <person name="Adams M."/>
            <person name="Lau E.L."/>
            <person name="Macaden R."/>
            <person name="Grewal H.M.S."/>
        </authorList>
    </citation>
    <scope>NUCLEOTIDE SEQUENCE [LARGE SCALE GENOMIC DNA]</scope>
    <source>
        <strain evidence="2 3">IS-1744</strain>
    </source>
</reference>
<comment type="caution">
    <text evidence="2">The sequence shown here is derived from an EMBL/GenBank/DDBJ whole genome shotgun (WGS) entry which is preliminary data.</text>
</comment>